<organism evidence="1 2">
    <name type="scientific">Sphaerobolus stellatus (strain SS14)</name>
    <dbReference type="NCBI Taxonomy" id="990650"/>
    <lineage>
        <taxon>Eukaryota</taxon>
        <taxon>Fungi</taxon>
        <taxon>Dikarya</taxon>
        <taxon>Basidiomycota</taxon>
        <taxon>Agaricomycotina</taxon>
        <taxon>Agaricomycetes</taxon>
        <taxon>Phallomycetidae</taxon>
        <taxon>Geastrales</taxon>
        <taxon>Sphaerobolaceae</taxon>
        <taxon>Sphaerobolus</taxon>
    </lineage>
</organism>
<evidence type="ECO:0000313" key="1">
    <source>
        <dbReference type="EMBL" id="KIJ45763.1"/>
    </source>
</evidence>
<dbReference type="EMBL" id="KN837111">
    <property type="protein sequence ID" value="KIJ45763.1"/>
    <property type="molecule type" value="Genomic_DNA"/>
</dbReference>
<accession>A0A0C9USD5</accession>
<sequence length="201" mass="23022">MVMIFYYLYEKKIPSVLTCNRTFAYLAHKLDIARKLIRPKHAPTWDTLPMENKLFVDLFRVVITEMYNMHGFERFTIWIHHVFNPLIDIAHEAYYASIQNPLLVVAIKLSPVCYPFRILLQSSCTLYTLFVVDSPSRKKVSSPHPTPKRLLLGSNSTSTVYPSSPQPLLHSALNDTSQSLITLSTVSSEDPVCRMSTEEDV</sequence>
<keyword evidence="2" id="KW-1185">Reference proteome</keyword>
<dbReference type="AlphaFoldDB" id="A0A0C9USD5"/>
<proteinExistence type="predicted"/>
<dbReference type="Proteomes" id="UP000054279">
    <property type="component" value="Unassembled WGS sequence"/>
</dbReference>
<name>A0A0C9USD5_SPHS4</name>
<protein>
    <submittedName>
        <fullName evidence="1">Uncharacterized protein</fullName>
    </submittedName>
</protein>
<evidence type="ECO:0000313" key="2">
    <source>
        <dbReference type="Proteomes" id="UP000054279"/>
    </source>
</evidence>
<dbReference type="HOGENOM" id="CLU_1361183_0_0_1"/>
<gene>
    <name evidence="1" type="ORF">M422DRAFT_251064</name>
</gene>
<reference evidence="1 2" key="1">
    <citation type="submission" date="2014-06" db="EMBL/GenBank/DDBJ databases">
        <title>Evolutionary Origins and Diversification of the Mycorrhizal Mutualists.</title>
        <authorList>
            <consortium name="DOE Joint Genome Institute"/>
            <consortium name="Mycorrhizal Genomics Consortium"/>
            <person name="Kohler A."/>
            <person name="Kuo A."/>
            <person name="Nagy L.G."/>
            <person name="Floudas D."/>
            <person name="Copeland A."/>
            <person name="Barry K.W."/>
            <person name="Cichocki N."/>
            <person name="Veneault-Fourrey C."/>
            <person name="LaButti K."/>
            <person name="Lindquist E.A."/>
            <person name="Lipzen A."/>
            <person name="Lundell T."/>
            <person name="Morin E."/>
            <person name="Murat C."/>
            <person name="Riley R."/>
            <person name="Ohm R."/>
            <person name="Sun H."/>
            <person name="Tunlid A."/>
            <person name="Henrissat B."/>
            <person name="Grigoriev I.V."/>
            <person name="Hibbett D.S."/>
            <person name="Martin F."/>
        </authorList>
    </citation>
    <scope>NUCLEOTIDE SEQUENCE [LARGE SCALE GENOMIC DNA]</scope>
    <source>
        <strain evidence="1 2">SS14</strain>
    </source>
</reference>